<evidence type="ECO:0000256" key="1">
    <source>
        <dbReference type="SAM" id="SignalP"/>
    </source>
</evidence>
<proteinExistence type="predicted"/>
<sequence length="92" mass="9167">MQFQVIAIALFASLVAAQSGTCFDDGDCFFSGGKCTKADGQITGTCSPKDGTPTTTGGAAPTATGAVCFDDGDCILSGGKCVKTELLGKCSK</sequence>
<feature type="signal peptide" evidence="1">
    <location>
        <begin position="1"/>
        <end position="17"/>
    </location>
</feature>
<dbReference type="OrthoDB" id="3945076at2759"/>
<evidence type="ECO:0000313" key="2">
    <source>
        <dbReference type="EMBL" id="CZT25108.1"/>
    </source>
</evidence>
<reference evidence="2 3" key="1">
    <citation type="submission" date="2016-03" db="EMBL/GenBank/DDBJ databases">
        <authorList>
            <person name="Ploux O."/>
        </authorList>
    </citation>
    <scope>NUCLEOTIDE SEQUENCE [LARGE SCALE GENOMIC DNA]</scope>
    <source>
        <strain evidence="2 3">URUG2</strain>
    </source>
</reference>
<keyword evidence="1" id="KW-0732">Signal</keyword>
<dbReference type="EMBL" id="FJUY01000025">
    <property type="protein sequence ID" value="CZT25108.1"/>
    <property type="molecule type" value="Genomic_DNA"/>
</dbReference>
<dbReference type="Proteomes" id="UP000225277">
    <property type="component" value="Unassembled WGS sequence"/>
</dbReference>
<accession>A0A2D3VRQ9</accession>
<dbReference type="RefSeq" id="XP_023631831.1">
    <property type="nucleotide sequence ID" value="XM_023776063.1"/>
</dbReference>
<keyword evidence="3" id="KW-1185">Reference proteome</keyword>
<name>A0A2D3VRQ9_9PEZI</name>
<dbReference type="AlphaFoldDB" id="A0A2D3VRQ9"/>
<organism evidence="2 3">
    <name type="scientific">Ramularia collo-cygni</name>
    <dbReference type="NCBI Taxonomy" id="112498"/>
    <lineage>
        <taxon>Eukaryota</taxon>
        <taxon>Fungi</taxon>
        <taxon>Dikarya</taxon>
        <taxon>Ascomycota</taxon>
        <taxon>Pezizomycotina</taxon>
        <taxon>Dothideomycetes</taxon>
        <taxon>Dothideomycetidae</taxon>
        <taxon>Mycosphaerellales</taxon>
        <taxon>Mycosphaerellaceae</taxon>
        <taxon>Ramularia</taxon>
    </lineage>
</organism>
<evidence type="ECO:0000313" key="3">
    <source>
        <dbReference type="Proteomes" id="UP000225277"/>
    </source>
</evidence>
<gene>
    <name evidence="2" type="ORF">RCC_10837</name>
</gene>
<feature type="chain" id="PRO_5013770377" evidence="1">
    <location>
        <begin position="18"/>
        <end position="92"/>
    </location>
</feature>
<protein>
    <submittedName>
        <fullName evidence="2">Uncharacterized protein</fullName>
    </submittedName>
</protein>
<dbReference type="GeneID" id="35605872"/>